<reference evidence="3" key="1">
    <citation type="journal article" date="2019" name="Int. J. Syst. Evol. Microbiol.">
        <title>The Global Catalogue of Microorganisms (GCM) 10K type strain sequencing project: providing services to taxonomists for standard genome sequencing and annotation.</title>
        <authorList>
            <consortium name="The Broad Institute Genomics Platform"/>
            <consortium name="The Broad Institute Genome Sequencing Center for Infectious Disease"/>
            <person name="Wu L."/>
            <person name="Ma J."/>
        </authorList>
    </citation>
    <scope>NUCLEOTIDE SEQUENCE [LARGE SCALE GENOMIC DNA]</scope>
    <source>
        <strain evidence="3">CCUG 55995</strain>
    </source>
</reference>
<feature type="transmembrane region" description="Helical" evidence="1">
    <location>
        <begin position="33"/>
        <end position="50"/>
    </location>
</feature>
<comment type="caution">
    <text evidence="2">The sequence shown here is derived from an EMBL/GenBank/DDBJ whole genome shotgun (WGS) entry which is preliminary data.</text>
</comment>
<keyword evidence="1" id="KW-1133">Transmembrane helix</keyword>
<gene>
    <name evidence="2" type="ORF">ACFO0D_05185</name>
</gene>
<proteinExistence type="predicted"/>
<accession>A0ABV9I5X1</accession>
<evidence type="ECO:0000256" key="1">
    <source>
        <dbReference type="SAM" id="Phobius"/>
    </source>
</evidence>
<dbReference type="EMBL" id="JBHSEI010000002">
    <property type="protein sequence ID" value="MFC4637732.1"/>
    <property type="molecule type" value="Genomic_DNA"/>
</dbReference>
<evidence type="ECO:0000313" key="3">
    <source>
        <dbReference type="Proteomes" id="UP001595952"/>
    </source>
</evidence>
<evidence type="ECO:0000313" key="2">
    <source>
        <dbReference type="EMBL" id="MFC4637732.1"/>
    </source>
</evidence>
<dbReference type="RefSeq" id="WP_380060766.1">
    <property type="nucleotide sequence ID" value="NZ_JBHSEI010000002.1"/>
</dbReference>
<keyword evidence="3" id="KW-1185">Reference proteome</keyword>
<keyword evidence="1" id="KW-0472">Membrane</keyword>
<dbReference type="Proteomes" id="UP001595952">
    <property type="component" value="Unassembled WGS sequence"/>
</dbReference>
<feature type="transmembrane region" description="Helical" evidence="1">
    <location>
        <begin position="62"/>
        <end position="86"/>
    </location>
</feature>
<feature type="transmembrane region" description="Helical" evidence="1">
    <location>
        <begin position="101"/>
        <end position="118"/>
    </location>
</feature>
<organism evidence="2 3">
    <name type="scientific">Deinococcus hohokamensis</name>
    <dbReference type="NCBI Taxonomy" id="309883"/>
    <lineage>
        <taxon>Bacteria</taxon>
        <taxon>Thermotogati</taxon>
        <taxon>Deinococcota</taxon>
        <taxon>Deinococci</taxon>
        <taxon>Deinococcales</taxon>
        <taxon>Deinococcaceae</taxon>
        <taxon>Deinococcus</taxon>
    </lineage>
</organism>
<sequence>MTWRRWLPAPRVALTWLVFPLLALLVVRVHPPFLSACAVILTLSALATWVQGGSAERALLNAVTWVGLLFLYPVLFLFPLIAVVMIDRLDGHSGPADWQDPVLWLLGLVVLGLTLLGLRWYLRRFPSVTLLVVLIGALPYWKVN</sequence>
<keyword evidence="1" id="KW-0812">Transmembrane</keyword>
<protein>
    <submittedName>
        <fullName evidence="2">Uncharacterized protein</fullName>
    </submittedName>
</protein>
<name>A0ABV9I5X1_9DEIO</name>